<sequence>MSRDRVCSISIPFSWEIKPGVSKSSNNIHGDLVNIRHLPQLNLPPCPSKNVYVGHISATPSPIRGSQTTPTRGSNSFKRQQQQDPDPFLAAYMNCTASPDRAVRPRLSSSTTNSHEERSGMRSYMSNLLCKLSCDVMSDDVVSFSHVHIAVTSRGRHGGIN</sequence>
<organism evidence="2 3">
    <name type="scientific">Tripterygium wilfordii</name>
    <name type="common">Thunder God vine</name>
    <dbReference type="NCBI Taxonomy" id="458696"/>
    <lineage>
        <taxon>Eukaryota</taxon>
        <taxon>Viridiplantae</taxon>
        <taxon>Streptophyta</taxon>
        <taxon>Embryophyta</taxon>
        <taxon>Tracheophyta</taxon>
        <taxon>Spermatophyta</taxon>
        <taxon>Magnoliopsida</taxon>
        <taxon>eudicotyledons</taxon>
        <taxon>Gunneridae</taxon>
        <taxon>Pentapetalae</taxon>
        <taxon>rosids</taxon>
        <taxon>fabids</taxon>
        <taxon>Celastrales</taxon>
        <taxon>Celastraceae</taxon>
        <taxon>Tripterygium</taxon>
    </lineage>
</organism>
<dbReference type="InParanoid" id="A0A7J7D170"/>
<gene>
    <name evidence="2" type="ORF">HS088_TW11G00145</name>
</gene>
<dbReference type="Proteomes" id="UP000593562">
    <property type="component" value="Unassembled WGS sequence"/>
</dbReference>
<dbReference type="EMBL" id="JAAARO010000011">
    <property type="protein sequence ID" value="KAF5740081.1"/>
    <property type="molecule type" value="Genomic_DNA"/>
</dbReference>
<name>A0A7J7D170_TRIWF</name>
<dbReference type="PANTHER" id="PTHR33696">
    <property type="entry name" value="T22J18.15-RELATED"/>
    <property type="match status" value="1"/>
</dbReference>
<evidence type="ECO:0000256" key="1">
    <source>
        <dbReference type="SAM" id="MobiDB-lite"/>
    </source>
</evidence>
<protein>
    <submittedName>
        <fullName evidence="2">Uncharacterized protein</fullName>
    </submittedName>
</protein>
<evidence type="ECO:0000313" key="3">
    <source>
        <dbReference type="Proteomes" id="UP000593562"/>
    </source>
</evidence>
<feature type="region of interest" description="Disordered" evidence="1">
    <location>
        <begin position="57"/>
        <end position="82"/>
    </location>
</feature>
<feature type="compositionally biased region" description="Polar residues" evidence="1">
    <location>
        <begin position="58"/>
        <end position="82"/>
    </location>
</feature>
<dbReference type="PANTHER" id="PTHR33696:SF23">
    <property type="entry name" value="OS03G0674900 PROTEIN"/>
    <property type="match status" value="1"/>
</dbReference>
<dbReference type="AlphaFoldDB" id="A0A7J7D170"/>
<feature type="region of interest" description="Disordered" evidence="1">
    <location>
        <begin position="101"/>
        <end position="120"/>
    </location>
</feature>
<proteinExistence type="predicted"/>
<comment type="caution">
    <text evidence="2">The sequence shown here is derived from an EMBL/GenBank/DDBJ whole genome shotgun (WGS) entry which is preliminary data.</text>
</comment>
<accession>A0A7J7D170</accession>
<evidence type="ECO:0000313" key="2">
    <source>
        <dbReference type="EMBL" id="KAF5740081.1"/>
    </source>
</evidence>
<keyword evidence="3" id="KW-1185">Reference proteome</keyword>
<reference evidence="2 3" key="1">
    <citation type="journal article" date="2020" name="Nat. Commun.">
        <title>Genome of Tripterygium wilfordii and identification of cytochrome P450 involved in triptolide biosynthesis.</title>
        <authorList>
            <person name="Tu L."/>
            <person name="Su P."/>
            <person name="Zhang Z."/>
            <person name="Gao L."/>
            <person name="Wang J."/>
            <person name="Hu T."/>
            <person name="Zhou J."/>
            <person name="Zhang Y."/>
            <person name="Zhao Y."/>
            <person name="Liu Y."/>
            <person name="Song Y."/>
            <person name="Tong Y."/>
            <person name="Lu Y."/>
            <person name="Yang J."/>
            <person name="Xu C."/>
            <person name="Jia M."/>
            <person name="Peters R.J."/>
            <person name="Huang L."/>
            <person name="Gao W."/>
        </authorList>
    </citation>
    <scope>NUCLEOTIDE SEQUENCE [LARGE SCALE GENOMIC DNA]</scope>
    <source>
        <strain evidence="3">cv. XIE 37</strain>
        <tissue evidence="2">Leaf</tissue>
    </source>
</reference>